<name>A0A2U3DYL0_PURLI</name>
<organism evidence="2 3">
    <name type="scientific">Purpureocillium lilacinum</name>
    <name type="common">Paecilomyces lilacinus</name>
    <dbReference type="NCBI Taxonomy" id="33203"/>
    <lineage>
        <taxon>Eukaryota</taxon>
        <taxon>Fungi</taxon>
        <taxon>Dikarya</taxon>
        <taxon>Ascomycota</taxon>
        <taxon>Pezizomycotina</taxon>
        <taxon>Sordariomycetes</taxon>
        <taxon>Hypocreomycetidae</taxon>
        <taxon>Hypocreales</taxon>
        <taxon>Ophiocordycipitaceae</taxon>
        <taxon>Purpureocillium</taxon>
    </lineage>
</organism>
<evidence type="ECO:0000313" key="2">
    <source>
        <dbReference type="EMBL" id="PWI67348.1"/>
    </source>
</evidence>
<accession>A0A2U3DYL0</accession>
<reference evidence="1" key="3">
    <citation type="submission" date="2023-11" db="EMBL/GenBank/DDBJ databases">
        <authorList>
            <person name="Beijen E."/>
            <person name="Ohm R.A."/>
        </authorList>
    </citation>
    <scope>NUCLEOTIDE SEQUENCE</scope>
    <source>
        <strain evidence="1">CBS 150709</strain>
    </source>
</reference>
<comment type="caution">
    <text evidence="2">The sequence shown here is derived from an EMBL/GenBank/DDBJ whole genome shotgun (WGS) entry which is preliminary data.</text>
</comment>
<dbReference type="Proteomes" id="UP000245956">
    <property type="component" value="Unassembled WGS sequence"/>
</dbReference>
<evidence type="ECO:0000313" key="3">
    <source>
        <dbReference type="Proteomes" id="UP000245956"/>
    </source>
</evidence>
<dbReference type="AlphaFoldDB" id="A0A2U3DYL0"/>
<proteinExistence type="predicted"/>
<reference evidence="2" key="1">
    <citation type="submission" date="2015-05" db="EMBL/GenBank/DDBJ databases">
        <authorList>
            <person name="Wang D.B."/>
            <person name="Wang M."/>
        </authorList>
    </citation>
    <scope>NUCLEOTIDE SEQUENCE</scope>
    <source>
        <strain evidence="2">36-1</strain>
    </source>
</reference>
<reference evidence="2 3" key="2">
    <citation type="journal article" date="2016" name="Front. Microbiol.">
        <title>Genome and transcriptome sequences reveal the specific parasitism of the nematophagous Purpureocillium lilacinum 36-1.</title>
        <authorList>
            <person name="Xie J."/>
            <person name="Li S."/>
            <person name="Mo C."/>
            <person name="Xiao X."/>
            <person name="Peng D."/>
            <person name="Wang G."/>
            <person name="Xiao Y."/>
        </authorList>
    </citation>
    <scope>NUCLEOTIDE SEQUENCE [LARGE SCALE GENOMIC DNA]</scope>
    <source>
        <strain evidence="2 3">36-1</strain>
    </source>
</reference>
<evidence type="ECO:0008006" key="5">
    <source>
        <dbReference type="Google" id="ProtNLM"/>
    </source>
</evidence>
<keyword evidence="4" id="KW-1185">Reference proteome</keyword>
<reference evidence="1 4" key="4">
    <citation type="journal article" date="2024" name="Microbiol. Resour. Announc.">
        <title>Genome annotations for the ascomycete fungi Trichoderma harzianum, Trichoderma aggressivum, and Purpureocillium lilacinum.</title>
        <authorList>
            <person name="Beijen E.P.W."/>
            <person name="Ohm R.A."/>
        </authorList>
    </citation>
    <scope>NUCLEOTIDE SEQUENCE [LARGE SCALE GENOMIC DNA]</scope>
    <source>
        <strain evidence="1 4">CBS 150709</strain>
    </source>
</reference>
<dbReference type="Proteomes" id="UP001287286">
    <property type="component" value="Unassembled WGS sequence"/>
</dbReference>
<dbReference type="EMBL" id="LCWV01000019">
    <property type="protein sequence ID" value="PWI67348.1"/>
    <property type="molecule type" value="Genomic_DNA"/>
</dbReference>
<sequence length="526" mass="59682">MQYRDEVRLLIHFIMGQFIEFTVSSDAICFGPMQDIERASGLPVQPPPSPRPHKSGTVAHHALEHNVQAQNGKWHAYRLHSTKTPERVDAWFAAHELVDPLLELRKLVRVAGSPYEYDCGHKFNCDASRREGVLLVNRYDWDPYKEDEFATRGISEIIEHEGGDFMPNRNTVGLVDYAYSAAQVRNWAGRSSSQRRASKHGVWMHIPDSEYMWVRLGFNDGFTHARSFLSFTQRTSFFEARFPTELGPLRIYETELERVRRGLREGRDYSGIADLREMYSPPPPFEGSACNHPPGEADLLGPYTGDDQILTPGDIETLRDSIPPISAQVEELLRARGFDDATINRQSRENATGVFAASLREEIYDLMNELMLSFLKRFVVPLRSHSSSSTLGSALFPNSSQVSSFRRHHPDHYLLQSFMDTPTLSPALNIEDISARVEAFIRRQADGDTVAFSGECLTRIARFVAFVVMDLIRQADQMSFGRGSSEERRGEACIIAPRHVRMVIYTSGFSDILRYSRVLWQGRGAA</sequence>
<evidence type="ECO:0000313" key="1">
    <source>
        <dbReference type="EMBL" id="KAK4094860.1"/>
    </source>
</evidence>
<dbReference type="EMBL" id="JAWRVI010000002">
    <property type="protein sequence ID" value="KAK4094860.1"/>
    <property type="molecule type" value="Genomic_DNA"/>
</dbReference>
<evidence type="ECO:0000313" key="4">
    <source>
        <dbReference type="Proteomes" id="UP001287286"/>
    </source>
</evidence>
<gene>
    <name evidence="2" type="ORF">PCL_03116</name>
    <name evidence="1" type="ORF">Purlil1_556</name>
</gene>
<protein>
    <recommendedName>
        <fullName evidence="5">Histone-fold protein</fullName>
    </recommendedName>
</protein>